<dbReference type="EMBL" id="BMQB01000011">
    <property type="protein sequence ID" value="GGK07671.1"/>
    <property type="molecule type" value="Genomic_DNA"/>
</dbReference>
<dbReference type="AlphaFoldDB" id="A0A8J3BFX6"/>
<keyword evidence="3" id="KW-1185">Reference proteome</keyword>
<sequence length="129" mass="14121">MRRHTSRLVGAIALVTAASLIAAPTPAFAAAPKAAATDPVPDFFVLEAGDEPDSGVPADWEDPEAVGPEGEVVPEELAEGFDPGDPDCKEQWVYRKKRRFNDNVGRGRPLPVALVQRWWLPRANSRHQR</sequence>
<name>A0A8J3BFX6_9ACTN</name>
<evidence type="ECO:0000313" key="3">
    <source>
        <dbReference type="Proteomes" id="UP000649739"/>
    </source>
</evidence>
<dbReference type="Proteomes" id="UP000649739">
    <property type="component" value="Unassembled WGS sequence"/>
</dbReference>
<keyword evidence="1" id="KW-0732">Signal</keyword>
<feature type="signal peptide" evidence="1">
    <location>
        <begin position="1"/>
        <end position="29"/>
    </location>
</feature>
<gene>
    <name evidence="2" type="ORF">GCM10010123_42060</name>
</gene>
<evidence type="ECO:0000313" key="2">
    <source>
        <dbReference type="EMBL" id="GGK07671.1"/>
    </source>
</evidence>
<evidence type="ECO:0000256" key="1">
    <source>
        <dbReference type="SAM" id="SignalP"/>
    </source>
</evidence>
<comment type="caution">
    <text evidence="2">The sequence shown here is derived from an EMBL/GenBank/DDBJ whole genome shotgun (WGS) entry which is preliminary data.</text>
</comment>
<organism evidence="2 3">
    <name type="scientific">Pilimelia anulata</name>
    <dbReference type="NCBI Taxonomy" id="53371"/>
    <lineage>
        <taxon>Bacteria</taxon>
        <taxon>Bacillati</taxon>
        <taxon>Actinomycetota</taxon>
        <taxon>Actinomycetes</taxon>
        <taxon>Micromonosporales</taxon>
        <taxon>Micromonosporaceae</taxon>
        <taxon>Pilimelia</taxon>
    </lineage>
</organism>
<feature type="chain" id="PRO_5035148001" evidence="1">
    <location>
        <begin position="30"/>
        <end position="129"/>
    </location>
</feature>
<reference evidence="2" key="1">
    <citation type="journal article" date="2014" name="Int. J. Syst. Evol. Microbiol.">
        <title>Complete genome sequence of Corynebacterium casei LMG S-19264T (=DSM 44701T), isolated from a smear-ripened cheese.</title>
        <authorList>
            <consortium name="US DOE Joint Genome Institute (JGI-PGF)"/>
            <person name="Walter F."/>
            <person name="Albersmeier A."/>
            <person name="Kalinowski J."/>
            <person name="Ruckert C."/>
        </authorList>
    </citation>
    <scope>NUCLEOTIDE SEQUENCE</scope>
    <source>
        <strain evidence="2">JCM 3090</strain>
    </source>
</reference>
<reference evidence="2" key="2">
    <citation type="submission" date="2020-09" db="EMBL/GenBank/DDBJ databases">
        <authorList>
            <person name="Sun Q."/>
            <person name="Ohkuma M."/>
        </authorList>
    </citation>
    <scope>NUCLEOTIDE SEQUENCE</scope>
    <source>
        <strain evidence="2">JCM 3090</strain>
    </source>
</reference>
<protein>
    <submittedName>
        <fullName evidence="2">Uncharacterized protein</fullName>
    </submittedName>
</protein>
<proteinExistence type="predicted"/>
<accession>A0A8J3BFX6</accession>
<dbReference type="RefSeq" id="WP_189171926.1">
    <property type="nucleotide sequence ID" value="NZ_BMQB01000011.1"/>
</dbReference>